<sequence length="657" mass="74808">MDELNSPQQSSINDNACLLNQETYCFEPKAEDILTDEDLLDLFRIIKQVLRKNPDPEKLAKLLFCMFYALGDYIKFTKPCHEDRILFRDRHLGVHAVRLPSTSSCCSNNNNTIPFYQVQKLLPSLSQSFLPIQSVAEKDSVQKWIESSSRNISTTRLPAVPCPTIPQQDIASSLLDLSNRNNLPATIRSYTNLRPLYNSTPSPSSTVISNGTSGAGSPLNNNRHSTSSPTTSSTAHNLQQQIVETVESKRKDYSDQIVSNTPQFNTPIPQADVVMEPQQRGFYYQDGRILREPASLQRYAEQGILTQASLMRKRKKHSTDSLSEPSFIPLKKPKIPHRHGGFERRRKQLVNVYRNKYLTSIFFFEGDDIINRLREITVEELDQKAQRMPDPFTLAIDQSSISAEDALSASTGSESVKKEKIAELLRPALCILTNHSNMKPHLDNGMNQNGIYYNTDYFRLYLAFKQFQEAFAMLFPDEVVPEEACENENLVANSNCTEKDKDRERNANMKSYRSWIEPLLTKTNWAAFRRNIVVGERIMQLTKSIGQGVLLMTKELSGSKLHLTFTNSEWDEFIQGLNSGKWDSTVEWEDGYDNQIQKDTESQLVASLRKTFATPYWFESSGLMVSSKKRRLAIHESNIPSNNTSLMHRNSVEPSSK</sequence>
<dbReference type="OrthoDB" id="2363016at2759"/>
<keyword evidence="3" id="KW-1185">Reference proteome</keyword>
<feature type="region of interest" description="Disordered" evidence="1">
    <location>
        <begin position="637"/>
        <end position="657"/>
    </location>
</feature>
<feature type="region of interest" description="Disordered" evidence="1">
    <location>
        <begin position="317"/>
        <end position="338"/>
    </location>
</feature>
<reference evidence="2" key="1">
    <citation type="submission" date="2020-12" db="EMBL/GenBank/DDBJ databases">
        <title>Metabolic potential, ecology and presence of endohyphal bacteria is reflected in genomic diversity of Mucoromycotina.</title>
        <authorList>
            <person name="Muszewska A."/>
            <person name="Okrasinska A."/>
            <person name="Steczkiewicz K."/>
            <person name="Drgas O."/>
            <person name="Orlowska M."/>
            <person name="Perlinska-Lenart U."/>
            <person name="Aleksandrzak-Piekarczyk T."/>
            <person name="Szatraj K."/>
            <person name="Zielenkiewicz U."/>
            <person name="Pilsyk S."/>
            <person name="Malc E."/>
            <person name="Mieczkowski P."/>
            <person name="Kruszewska J.S."/>
            <person name="Biernat P."/>
            <person name="Pawlowska J."/>
        </authorList>
    </citation>
    <scope>NUCLEOTIDE SEQUENCE</scope>
    <source>
        <strain evidence="2">WA0000017839</strain>
    </source>
</reference>
<dbReference type="AlphaFoldDB" id="A0A8H7QMX4"/>
<comment type="caution">
    <text evidence="2">The sequence shown here is derived from an EMBL/GenBank/DDBJ whole genome shotgun (WGS) entry which is preliminary data.</text>
</comment>
<dbReference type="EMBL" id="JAEPRD010000192">
    <property type="protein sequence ID" value="KAG2194565.1"/>
    <property type="molecule type" value="Genomic_DNA"/>
</dbReference>
<feature type="region of interest" description="Disordered" evidence="1">
    <location>
        <begin position="193"/>
        <end position="238"/>
    </location>
</feature>
<feature type="compositionally biased region" description="Polar residues" evidence="1">
    <location>
        <begin position="638"/>
        <end position="657"/>
    </location>
</feature>
<evidence type="ECO:0000313" key="2">
    <source>
        <dbReference type="EMBL" id="KAG2194565.1"/>
    </source>
</evidence>
<proteinExistence type="predicted"/>
<accession>A0A8H7QMX4</accession>
<evidence type="ECO:0000256" key="1">
    <source>
        <dbReference type="SAM" id="MobiDB-lite"/>
    </source>
</evidence>
<organism evidence="2 3">
    <name type="scientific">Mucor saturninus</name>
    <dbReference type="NCBI Taxonomy" id="64648"/>
    <lineage>
        <taxon>Eukaryota</taxon>
        <taxon>Fungi</taxon>
        <taxon>Fungi incertae sedis</taxon>
        <taxon>Mucoromycota</taxon>
        <taxon>Mucoromycotina</taxon>
        <taxon>Mucoromycetes</taxon>
        <taxon>Mucorales</taxon>
        <taxon>Mucorineae</taxon>
        <taxon>Mucoraceae</taxon>
        <taxon>Mucor</taxon>
    </lineage>
</organism>
<feature type="compositionally biased region" description="Low complexity" evidence="1">
    <location>
        <begin position="225"/>
        <end position="234"/>
    </location>
</feature>
<gene>
    <name evidence="2" type="ORF">INT47_006524</name>
</gene>
<feature type="compositionally biased region" description="Polar residues" evidence="1">
    <location>
        <begin position="193"/>
        <end position="212"/>
    </location>
</feature>
<name>A0A8H7QMX4_9FUNG</name>
<evidence type="ECO:0000313" key="3">
    <source>
        <dbReference type="Proteomes" id="UP000603453"/>
    </source>
</evidence>
<protein>
    <submittedName>
        <fullName evidence="2">Uncharacterized protein</fullName>
    </submittedName>
</protein>
<dbReference type="Proteomes" id="UP000603453">
    <property type="component" value="Unassembled WGS sequence"/>
</dbReference>